<keyword evidence="12" id="KW-1003">Cell membrane</keyword>
<dbReference type="SUPFAM" id="SSF55008">
    <property type="entry name" value="HMA, heavy metal-associated domain"/>
    <property type="match status" value="1"/>
</dbReference>
<dbReference type="NCBIfam" id="TIGR01511">
    <property type="entry name" value="ATPase-IB1_Cu"/>
    <property type="match status" value="1"/>
</dbReference>
<dbReference type="Gene3D" id="3.30.70.100">
    <property type="match status" value="1"/>
</dbReference>
<evidence type="ECO:0000313" key="15">
    <source>
        <dbReference type="Proteomes" id="UP000783796"/>
    </source>
</evidence>
<feature type="transmembrane region" description="Helical" evidence="12">
    <location>
        <begin position="188"/>
        <end position="207"/>
    </location>
</feature>
<dbReference type="GO" id="GO:0016887">
    <property type="term" value="F:ATP hydrolysis activity"/>
    <property type="evidence" value="ECO:0007669"/>
    <property type="project" value="InterPro"/>
</dbReference>
<dbReference type="SFLD" id="SFLDS00003">
    <property type="entry name" value="Haloacid_Dehalogenase"/>
    <property type="match status" value="1"/>
</dbReference>
<dbReference type="FunFam" id="3.30.70.100:FF:000005">
    <property type="entry name" value="Copper-exporting P-type ATPase A"/>
    <property type="match status" value="1"/>
</dbReference>
<dbReference type="FunFam" id="2.70.150.10:FF:000002">
    <property type="entry name" value="Copper-transporting ATPase 1, putative"/>
    <property type="match status" value="1"/>
</dbReference>
<dbReference type="GO" id="GO:0005507">
    <property type="term" value="F:copper ion binding"/>
    <property type="evidence" value="ECO:0007669"/>
    <property type="project" value="TreeGrafter"/>
</dbReference>
<keyword evidence="4 12" id="KW-0479">Metal-binding</keyword>
<dbReference type="SUPFAM" id="SSF81665">
    <property type="entry name" value="Calcium ATPase, transmembrane domain M"/>
    <property type="match status" value="1"/>
</dbReference>
<dbReference type="PROSITE" id="PS00154">
    <property type="entry name" value="ATPASE_E1_E2"/>
    <property type="match status" value="1"/>
</dbReference>
<dbReference type="CDD" id="cd00371">
    <property type="entry name" value="HMA"/>
    <property type="match status" value="1"/>
</dbReference>
<evidence type="ECO:0000256" key="1">
    <source>
        <dbReference type="ARBA" id="ARBA00004127"/>
    </source>
</evidence>
<feature type="transmembrane region" description="Helical" evidence="12">
    <location>
        <begin position="706"/>
        <end position="728"/>
    </location>
</feature>
<dbReference type="PANTHER" id="PTHR43520">
    <property type="entry name" value="ATP7, ISOFORM B"/>
    <property type="match status" value="1"/>
</dbReference>
<dbReference type="Pfam" id="PF00403">
    <property type="entry name" value="HMA"/>
    <property type="match status" value="1"/>
</dbReference>
<feature type="transmembrane region" description="Helical" evidence="12">
    <location>
        <begin position="373"/>
        <end position="401"/>
    </location>
</feature>
<dbReference type="InterPro" id="IPR023298">
    <property type="entry name" value="ATPase_P-typ_TM_dom_sf"/>
</dbReference>
<dbReference type="GO" id="GO:0043682">
    <property type="term" value="F:P-type divalent copper transporter activity"/>
    <property type="evidence" value="ECO:0007669"/>
    <property type="project" value="UniProtKB-EC"/>
</dbReference>
<dbReference type="InterPro" id="IPR044492">
    <property type="entry name" value="P_typ_ATPase_HD_dom"/>
</dbReference>
<dbReference type="SUPFAM" id="SSF56784">
    <property type="entry name" value="HAD-like"/>
    <property type="match status" value="1"/>
</dbReference>
<comment type="catalytic activity">
    <reaction evidence="11">
        <text>Cu(2+)(in) + ATP + H2O = Cu(2+)(out) + ADP + phosphate + H(+)</text>
        <dbReference type="Rhea" id="RHEA:10376"/>
        <dbReference type="ChEBI" id="CHEBI:15377"/>
        <dbReference type="ChEBI" id="CHEBI:15378"/>
        <dbReference type="ChEBI" id="CHEBI:29036"/>
        <dbReference type="ChEBI" id="CHEBI:30616"/>
        <dbReference type="ChEBI" id="CHEBI:43474"/>
        <dbReference type="ChEBI" id="CHEBI:456216"/>
        <dbReference type="EC" id="7.2.2.9"/>
    </reaction>
</comment>
<organism evidence="14 15">
    <name type="scientific">Candidatus Phocaeicola faecigallinarum</name>
    <dbReference type="NCBI Taxonomy" id="2838732"/>
    <lineage>
        <taxon>Bacteria</taxon>
        <taxon>Pseudomonadati</taxon>
        <taxon>Bacteroidota</taxon>
        <taxon>Bacteroidia</taxon>
        <taxon>Bacteroidales</taxon>
        <taxon>Bacteroidaceae</taxon>
        <taxon>Phocaeicola</taxon>
    </lineage>
</organism>
<dbReference type="NCBIfam" id="TIGR01494">
    <property type="entry name" value="ATPase_P-type"/>
    <property type="match status" value="1"/>
</dbReference>
<dbReference type="PROSITE" id="PS50846">
    <property type="entry name" value="HMA_2"/>
    <property type="match status" value="1"/>
</dbReference>
<evidence type="ECO:0000256" key="5">
    <source>
        <dbReference type="ARBA" id="ARBA00022741"/>
    </source>
</evidence>
<protein>
    <recommendedName>
        <fullName evidence="10">P-type Cu(2+) transporter</fullName>
        <ecNumber evidence="10">7.2.2.9</ecNumber>
    </recommendedName>
</protein>
<feature type="transmembrane region" description="Helical" evidence="12">
    <location>
        <begin position="341"/>
        <end position="361"/>
    </location>
</feature>
<feature type="domain" description="HMA" evidence="13">
    <location>
        <begin position="6"/>
        <end position="72"/>
    </location>
</feature>
<evidence type="ECO:0000256" key="7">
    <source>
        <dbReference type="ARBA" id="ARBA00022967"/>
    </source>
</evidence>
<dbReference type="InterPro" id="IPR027256">
    <property type="entry name" value="P-typ_ATPase_IB"/>
</dbReference>
<feature type="transmembrane region" description="Helical" evidence="12">
    <location>
        <begin position="681"/>
        <end position="700"/>
    </location>
</feature>
<evidence type="ECO:0000256" key="6">
    <source>
        <dbReference type="ARBA" id="ARBA00022840"/>
    </source>
</evidence>
<dbReference type="GO" id="GO:0005524">
    <property type="term" value="F:ATP binding"/>
    <property type="evidence" value="ECO:0007669"/>
    <property type="project" value="UniProtKB-UniRule"/>
</dbReference>
<evidence type="ECO:0000313" key="14">
    <source>
        <dbReference type="EMBL" id="MBU3838955.1"/>
    </source>
</evidence>
<dbReference type="InterPro" id="IPR059000">
    <property type="entry name" value="ATPase_P-type_domA"/>
</dbReference>
<gene>
    <name evidence="14" type="ORF">H9777_11735</name>
</gene>
<reference evidence="14" key="1">
    <citation type="journal article" date="2021" name="PeerJ">
        <title>Extensive microbial diversity within the chicken gut microbiome revealed by metagenomics and culture.</title>
        <authorList>
            <person name="Gilroy R."/>
            <person name="Ravi A."/>
            <person name="Getino M."/>
            <person name="Pursley I."/>
            <person name="Horton D.L."/>
            <person name="Alikhan N.F."/>
            <person name="Baker D."/>
            <person name="Gharbi K."/>
            <person name="Hall N."/>
            <person name="Watson M."/>
            <person name="Adriaenssens E.M."/>
            <person name="Foster-Nyarko E."/>
            <person name="Jarju S."/>
            <person name="Secka A."/>
            <person name="Antonio M."/>
            <person name="Oren A."/>
            <person name="Chaudhuri R.R."/>
            <person name="La Ragione R."/>
            <person name="Hildebrand F."/>
            <person name="Pallen M.J."/>
        </authorList>
    </citation>
    <scope>NUCLEOTIDE SEQUENCE</scope>
    <source>
        <strain evidence="14">G4-2901</strain>
    </source>
</reference>
<evidence type="ECO:0000256" key="2">
    <source>
        <dbReference type="ARBA" id="ARBA00006024"/>
    </source>
</evidence>
<feature type="transmembrane region" description="Helical" evidence="12">
    <location>
        <begin position="157"/>
        <end position="176"/>
    </location>
</feature>
<keyword evidence="9 12" id="KW-0472">Membrane</keyword>
<dbReference type="InterPro" id="IPR001757">
    <property type="entry name" value="P_typ_ATPase"/>
</dbReference>
<evidence type="ECO:0000256" key="4">
    <source>
        <dbReference type="ARBA" id="ARBA00022723"/>
    </source>
</evidence>
<dbReference type="InterPro" id="IPR008250">
    <property type="entry name" value="ATPase_P-typ_transduc_dom_A_sf"/>
</dbReference>
<evidence type="ECO:0000259" key="13">
    <source>
        <dbReference type="PROSITE" id="PS50846"/>
    </source>
</evidence>
<dbReference type="GO" id="GO:0005886">
    <property type="term" value="C:plasma membrane"/>
    <property type="evidence" value="ECO:0007669"/>
    <property type="project" value="UniProtKB-SubCell"/>
</dbReference>
<comment type="caution">
    <text evidence="14">The sequence shown here is derived from an EMBL/GenBank/DDBJ whole genome shotgun (WGS) entry which is preliminary data.</text>
</comment>
<dbReference type="CDD" id="cd02094">
    <property type="entry name" value="P-type_ATPase_Cu-like"/>
    <property type="match status" value="1"/>
</dbReference>
<dbReference type="NCBIfam" id="TIGR01525">
    <property type="entry name" value="ATPase-IB_hvy"/>
    <property type="match status" value="1"/>
</dbReference>
<dbReference type="EC" id="7.2.2.9" evidence="10"/>
<dbReference type="PANTHER" id="PTHR43520:SF8">
    <property type="entry name" value="P-TYPE CU(+) TRANSPORTER"/>
    <property type="match status" value="1"/>
</dbReference>
<keyword evidence="6 12" id="KW-0067">ATP-binding</keyword>
<evidence type="ECO:0000256" key="3">
    <source>
        <dbReference type="ARBA" id="ARBA00022692"/>
    </source>
</evidence>
<dbReference type="Gene3D" id="2.70.150.10">
    <property type="entry name" value="Calcium-transporting ATPase, cytoplasmic transduction domain A"/>
    <property type="match status" value="1"/>
</dbReference>
<name>A0A948TDX2_9BACT</name>
<dbReference type="Gene3D" id="3.40.50.1000">
    <property type="entry name" value="HAD superfamily/HAD-like"/>
    <property type="match status" value="1"/>
</dbReference>
<dbReference type="InterPro" id="IPR006121">
    <property type="entry name" value="HMA_dom"/>
</dbReference>
<comment type="subcellular location">
    <subcellularLocation>
        <location evidence="12">Cell membrane</location>
    </subcellularLocation>
    <subcellularLocation>
        <location evidence="1">Endomembrane system</location>
        <topology evidence="1">Multi-pass membrane protein</topology>
    </subcellularLocation>
</comment>
<dbReference type="PROSITE" id="PS01047">
    <property type="entry name" value="HMA_1"/>
    <property type="match status" value="1"/>
</dbReference>
<dbReference type="InterPro" id="IPR036412">
    <property type="entry name" value="HAD-like_sf"/>
</dbReference>
<dbReference type="EMBL" id="JAHLFW010000096">
    <property type="protein sequence ID" value="MBU3838955.1"/>
    <property type="molecule type" value="Genomic_DNA"/>
</dbReference>
<dbReference type="GO" id="GO:0012505">
    <property type="term" value="C:endomembrane system"/>
    <property type="evidence" value="ECO:0007669"/>
    <property type="project" value="UniProtKB-SubCell"/>
</dbReference>
<keyword evidence="8 12" id="KW-1133">Transmembrane helix</keyword>
<dbReference type="PRINTS" id="PR00119">
    <property type="entry name" value="CATATPASE"/>
</dbReference>
<dbReference type="InterPro" id="IPR036163">
    <property type="entry name" value="HMA_dom_sf"/>
</dbReference>
<keyword evidence="7" id="KW-1278">Translocase</keyword>
<dbReference type="SUPFAM" id="SSF81653">
    <property type="entry name" value="Calcium ATPase, transduction domain A"/>
    <property type="match status" value="1"/>
</dbReference>
<dbReference type="InterPro" id="IPR017969">
    <property type="entry name" value="Heavy-metal-associated_CS"/>
</dbReference>
<evidence type="ECO:0000256" key="11">
    <source>
        <dbReference type="ARBA" id="ARBA00047424"/>
    </source>
</evidence>
<evidence type="ECO:0000256" key="9">
    <source>
        <dbReference type="ARBA" id="ARBA00023136"/>
    </source>
</evidence>
<comment type="similarity">
    <text evidence="2 12">Belongs to the cation transport ATPase (P-type) (TC 3.A.3) family. Type IB subfamily.</text>
</comment>
<feature type="transmembrane region" description="Helical" evidence="12">
    <location>
        <begin position="121"/>
        <end position="145"/>
    </location>
</feature>
<dbReference type="Proteomes" id="UP000783796">
    <property type="component" value="Unassembled WGS sequence"/>
</dbReference>
<dbReference type="InterPro" id="IPR018303">
    <property type="entry name" value="ATPase_P-typ_P_site"/>
</dbReference>
<reference evidence="14" key="2">
    <citation type="submission" date="2021-04" db="EMBL/GenBank/DDBJ databases">
        <authorList>
            <person name="Gilroy R."/>
        </authorList>
    </citation>
    <scope>NUCLEOTIDE SEQUENCE</scope>
    <source>
        <strain evidence="14">G4-2901</strain>
    </source>
</reference>
<evidence type="ECO:0000256" key="8">
    <source>
        <dbReference type="ARBA" id="ARBA00022989"/>
    </source>
</evidence>
<dbReference type="SFLD" id="SFLDG00002">
    <property type="entry name" value="C1.7:_P-type_atpase_like"/>
    <property type="match status" value="1"/>
</dbReference>
<dbReference type="Pfam" id="PF00122">
    <property type="entry name" value="E1-E2_ATPase"/>
    <property type="match status" value="1"/>
</dbReference>
<dbReference type="AlphaFoldDB" id="A0A948TDX2"/>
<dbReference type="Pfam" id="PF00702">
    <property type="entry name" value="Hydrolase"/>
    <property type="match status" value="1"/>
</dbReference>
<dbReference type="GO" id="GO:0055070">
    <property type="term" value="P:copper ion homeostasis"/>
    <property type="evidence" value="ECO:0007669"/>
    <property type="project" value="TreeGrafter"/>
</dbReference>
<dbReference type="InterPro" id="IPR023214">
    <property type="entry name" value="HAD_sf"/>
</dbReference>
<keyword evidence="3 12" id="KW-0812">Transmembrane</keyword>
<sequence>MASNINKKNFPVLGMSCAGCSARVEKTLNKQPGIISASVNLAAAMATVEYNADECTPEQLKEAVQKIGFDLIIEEKKEVQKEAEEVRKNHYKALKIKTLLAIILALPVSVIAMFFHHMPYASYIMAVLSAIVVFGLGNGFFVNAFKLLTKGGANMDTLVALSTGISFLFSMFNMFFPEYLLRHGITPHVYFEAASMIVAFILLGRTLEDRAKGNTAEAIKKLMGLQPKKVTVMRNGTEMETDIDMLMVGDTVVVKPGERIAVDGAVVYGSSYVDESMLSGEPVAVLKEKGSKVFAGTINQKGSFRFVAEKVGSETVLAQIIKMVQDAQGSKAPVQKLVDKVAGIFVPIIISIALLSFVLWVTLDTESGLTHGFLAAVTVLVVACPCALGLATPTAIMVGIGKGAEMGILIKDADSLEIARKVDTVVLDKTGTITEGKPVATDWLWSDETEEVKRILCGLEKHSEHPLAMAVVQGIGAEPAEITGFESITGQGVKGICDGKTYIAGNRRLISSCGIVISEEMEEQASTLAAQGKTVIWFADNEKILCLCAIADRMKESSAAAISRLKSMGIKVVMLTGDADAPARYMAGLSGVDEYKAEVTPQQKAEFIRTLRSQGRVVAMAGDGINDSAALAEADLSIAMGKGSDIAMDVAKVTIISSNLEKIADTIGLSRHTVRTIRQNLFWAFIYNIIGVPVAAGVLYPINGFLLNPMIASAAMAMSSVSVVTNSLRLRKARL</sequence>
<evidence type="ECO:0000256" key="12">
    <source>
        <dbReference type="RuleBase" id="RU362081"/>
    </source>
</evidence>
<evidence type="ECO:0000256" key="10">
    <source>
        <dbReference type="ARBA" id="ARBA00038904"/>
    </source>
</evidence>
<dbReference type="PRINTS" id="PR00943">
    <property type="entry name" value="CUATPASE"/>
</dbReference>
<feature type="transmembrane region" description="Helical" evidence="12">
    <location>
        <begin position="96"/>
        <end position="115"/>
    </location>
</feature>
<dbReference type="InterPro" id="IPR023299">
    <property type="entry name" value="ATPase_P-typ_cyto_dom_N"/>
</dbReference>
<proteinExistence type="inferred from homology"/>
<dbReference type="SFLD" id="SFLDF00027">
    <property type="entry name" value="p-type_atpase"/>
    <property type="match status" value="1"/>
</dbReference>
<keyword evidence="5 12" id="KW-0547">Nucleotide-binding</keyword>
<accession>A0A948TDX2</accession>
<dbReference type="Gene3D" id="3.40.1110.10">
    <property type="entry name" value="Calcium-transporting ATPase, cytoplasmic domain N"/>
    <property type="match status" value="1"/>
</dbReference>